<dbReference type="OrthoDB" id="10040922at2759"/>
<dbReference type="InterPro" id="IPR026961">
    <property type="entry name" value="PGG_dom"/>
</dbReference>
<sequence length="69" mass="7536">MKHKVEMASFKRGNTEEEEKEYQSAGITMPGGFVGKDGNTPPSSHPGSAILRRSAAFMAFVIFDNISML</sequence>
<dbReference type="Pfam" id="PF13962">
    <property type="entry name" value="PGG"/>
    <property type="match status" value="1"/>
</dbReference>
<feature type="domain" description="PGG" evidence="2">
    <location>
        <begin position="24"/>
        <end position="68"/>
    </location>
</feature>
<keyword evidence="4" id="KW-1185">Reference proteome</keyword>
<dbReference type="Proteomes" id="UP000516437">
    <property type="component" value="Chromosome 1"/>
</dbReference>
<evidence type="ECO:0000259" key="2">
    <source>
        <dbReference type="Pfam" id="PF13962"/>
    </source>
</evidence>
<dbReference type="EMBL" id="RXIC02000019">
    <property type="protein sequence ID" value="KAB1226480.1"/>
    <property type="molecule type" value="Genomic_DNA"/>
</dbReference>
<dbReference type="AlphaFoldDB" id="A0A6A1WUS6"/>
<name>A0A6A1WUS6_9ROSI</name>
<reference evidence="3 4" key="1">
    <citation type="journal article" date="2019" name="Plant Biotechnol. J.">
        <title>The red bayberry genome and genetic basis of sex determination.</title>
        <authorList>
            <person name="Jia H.M."/>
            <person name="Jia H.J."/>
            <person name="Cai Q.L."/>
            <person name="Wang Y."/>
            <person name="Zhao H.B."/>
            <person name="Yang W.F."/>
            <person name="Wang G.Y."/>
            <person name="Li Y.H."/>
            <person name="Zhan D.L."/>
            <person name="Shen Y.T."/>
            <person name="Niu Q.F."/>
            <person name="Chang L."/>
            <person name="Qiu J."/>
            <person name="Zhao L."/>
            <person name="Xie H.B."/>
            <person name="Fu W.Y."/>
            <person name="Jin J."/>
            <person name="Li X.W."/>
            <person name="Jiao Y."/>
            <person name="Zhou C.C."/>
            <person name="Tu T."/>
            <person name="Chai C.Y."/>
            <person name="Gao J.L."/>
            <person name="Fan L.J."/>
            <person name="van de Weg E."/>
            <person name="Wang J.Y."/>
            <person name="Gao Z.S."/>
        </authorList>
    </citation>
    <scope>NUCLEOTIDE SEQUENCE [LARGE SCALE GENOMIC DNA]</scope>
    <source>
        <tissue evidence="3">Leaves</tissue>
    </source>
</reference>
<evidence type="ECO:0000256" key="1">
    <source>
        <dbReference type="SAM" id="MobiDB-lite"/>
    </source>
</evidence>
<organism evidence="3 4">
    <name type="scientific">Morella rubra</name>
    <name type="common">Chinese bayberry</name>
    <dbReference type="NCBI Taxonomy" id="262757"/>
    <lineage>
        <taxon>Eukaryota</taxon>
        <taxon>Viridiplantae</taxon>
        <taxon>Streptophyta</taxon>
        <taxon>Embryophyta</taxon>
        <taxon>Tracheophyta</taxon>
        <taxon>Spermatophyta</taxon>
        <taxon>Magnoliopsida</taxon>
        <taxon>eudicotyledons</taxon>
        <taxon>Gunneridae</taxon>
        <taxon>Pentapetalae</taxon>
        <taxon>rosids</taxon>
        <taxon>fabids</taxon>
        <taxon>Fagales</taxon>
        <taxon>Myricaceae</taxon>
        <taxon>Morella</taxon>
    </lineage>
</organism>
<protein>
    <recommendedName>
        <fullName evidence="2">PGG domain-containing protein</fullName>
    </recommendedName>
</protein>
<feature type="region of interest" description="Disordered" evidence="1">
    <location>
        <begin position="1"/>
        <end position="47"/>
    </location>
</feature>
<evidence type="ECO:0000313" key="4">
    <source>
        <dbReference type="Proteomes" id="UP000516437"/>
    </source>
</evidence>
<proteinExistence type="predicted"/>
<evidence type="ECO:0000313" key="3">
    <source>
        <dbReference type="EMBL" id="KAB1226480.1"/>
    </source>
</evidence>
<accession>A0A6A1WUS6</accession>
<gene>
    <name evidence="3" type="ORF">CJ030_MR1G014062</name>
</gene>
<comment type="caution">
    <text evidence="3">The sequence shown here is derived from an EMBL/GenBank/DDBJ whole genome shotgun (WGS) entry which is preliminary data.</text>
</comment>